<proteinExistence type="predicted"/>
<dbReference type="Proteomes" id="UP000710440">
    <property type="component" value="Unassembled WGS sequence"/>
</dbReference>
<evidence type="ECO:0000256" key="1">
    <source>
        <dbReference type="ARBA" id="ARBA00004141"/>
    </source>
</evidence>
<keyword evidence="2 5" id="KW-0812">Transmembrane</keyword>
<feature type="domain" description="CorA-like transporter" evidence="6">
    <location>
        <begin position="6"/>
        <end position="260"/>
    </location>
</feature>
<dbReference type="InterPro" id="IPR002523">
    <property type="entry name" value="MgTranspt_CorA/ZnTranspt_ZntB"/>
</dbReference>
<dbReference type="Pfam" id="PF01544">
    <property type="entry name" value="CorA"/>
    <property type="match status" value="1"/>
</dbReference>
<gene>
    <name evidence="7" type="ORF">Aspvir_002317</name>
</gene>
<keyword evidence="8" id="KW-1185">Reference proteome</keyword>
<comment type="subcellular location">
    <subcellularLocation>
        <location evidence="1">Membrane</location>
        <topology evidence="1">Multi-pass membrane protein</topology>
    </subcellularLocation>
</comment>
<organism evidence="7 8">
    <name type="scientific">Aspergillus viridinutans</name>
    <dbReference type="NCBI Taxonomy" id="75553"/>
    <lineage>
        <taxon>Eukaryota</taxon>
        <taxon>Fungi</taxon>
        <taxon>Dikarya</taxon>
        <taxon>Ascomycota</taxon>
        <taxon>Pezizomycotina</taxon>
        <taxon>Eurotiomycetes</taxon>
        <taxon>Eurotiomycetidae</taxon>
        <taxon>Eurotiales</taxon>
        <taxon>Aspergillaceae</taxon>
        <taxon>Aspergillus</taxon>
        <taxon>Aspergillus subgen. Fumigati</taxon>
    </lineage>
</organism>
<reference evidence="7 8" key="1">
    <citation type="submission" date="2021-02" db="EMBL/GenBank/DDBJ databases">
        <title>Pan-genome distribution and transcriptional activeness of fungal secondary metabolism genes in Aspergillus section Fumigati.</title>
        <authorList>
            <person name="Takahashi H."/>
            <person name="Umemura M."/>
            <person name="Ninomiya A."/>
            <person name="Kusuya Y."/>
            <person name="Urayama S."/>
            <person name="Shimizu M."/>
            <person name="Watanabe A."/>
            <person name="Kamei K."/>
            <person name="Yaguchi T."/>
            <person name="Hagiwara D."/>
        </authorList>
    </citation>
    <scope>NUCLEOTIDE SEQUENCE [LARGE SCALE GENOMIC DNA]</scope>
    <source>
        <strain evidence="7 8">IFM 47045</strain>
    </source>
</reference>
<evidence type="ECO:0000256" key="2">
    <source>
        <dbReference type="ARBA" id="ARBA00022692"/>
    </source>
</evidence>
<dbReference type="GO" id="GO:0016020">
    <property type="term" value="C:membrane"/>
    <property type="evidence" value="ECO:0007669"/>
    <property type="project" value="UniProtKB-SubCell"/>
</dbReference>
<feature type="transmembrane region" description="Helical" evidence="5">
    <location>
        <begin position="430"/>
        <end position="458"/>
    </location>
</feature>
<dbReference type="GeneID" id="66930299"/>
<evidence type="ECO:0000313" key="8">
    <source>
        <dbReference type="Proteomes" id="UP000710440"/>
    </source>
</evidence>
<dbReference type="GO" id="GO:0046873">
    <property type="term" value="F:metal ion transmembrane transporter activity"/>
    <property type="evidence" value="ECO:0007669"/>
    <property type="project" value="InterPro"/>
</dbReference>
<dbReference type="SUPFAM" id="SSF144083">
    <property type="entry name" value="Magnesium transport protein CorA, transmembrane region"/>
    <property type="match status" value="1"/>
</dbReference>
<dbReference type="AlphaFoldDB" id="A0A9P3C306"/>
<evidence type="ECO:0000313" key="7">
    <source>
        <dbReference type="EMBL" id="GIK06667.1"/>
    </source>
</evidence>
<evidence type="ECO:0000256" key="3">
    <source>
        <dbReference type="ARBA" id="ARBA00022989"/>
    </source>
</evidence>
<dbReference type="Gene3D" id="1.20.58.340">
    <property type="entry name" value="Magnesium transport protein CorA, transmembrane region"/>
    <property type="match status" value="1"/>
</dbReference>
<evidence type="ECO:0000256" key="5">
    <source>
        <dbReference type="SAM" id="Phobius"/>
    </source>
</evidence>
<name>A0A9P3C306_ASPVI</name>
<evidence type="ECO:0000259" key="6">
    <source>
        <dbReference type="Pfam" id="PF26616"/>
    </source>
</evidence>
<evidence type="ECO:0000256" key="4">
    <source>
        <dbReference type="ARBA" id="ARBA00023136"/>
    </source>
</evidence>
<keyword evidence="3 5" id="KW-1133">Transmembrane helix</keyword>
<dbReference type="InterPro" id="IPR058257">
    <property type="entry name" value="CorA-like_dom"/>
</dbReference>
<keyword evidence="4 5" id="KW-0472">Membrane</keyword>
<dbReference type="OrthoDB" id="5396681at2759"/>
<accession>A0A9P3C306</accession>
<feature type="transmembrane region" description="Helical" evidence="5">
    <location>
        <begin position="388"/>
        <end position="410"/>
    </location>
</feature>
<sequence length="477" mass="55282">MATGSWAEYFASLTQNQRKNENVRDMMKRLRDRSKSVFVSDDAMSVRITDVYQDGEWAQTTLYKKSEEITLVLENDIPVKSDTRIISIYSENSIMPLMISEDLMGIVMLKHNVHPSFLSVILSFGEDMHISEAGSTHAMVSHMDADASFYVSYQLHYVEENHREGPNPWSFRRTGIYHHHTPKRDVVILLHPNETSVLDVRLLELLGLKPSINSRSSDQSNHSVDSLLRNPASLHSLVMSTFSGNWRWFLRHLGHRFEPYNDQAFGMTPEKLTPQESFNHLVTLRNLNDWVNKARASCEGTLDLVLRLKDSFHECNEHEPRIRSYIQSCDGLTPRIRNTTDLLGFTLNLHNQLETAKIDRELRDITEQLQLVTSELKDLQRDNIDDSAAVKIITFISAIYLPGSFIVGLYGMNFFVFDSGKQQIVIAQDFWVFLATWLPMTVITWLMYICIMYLDAWWKRRPFYLFRRRPGPPGTRN</sequence>
<dbReference type="EMBL" id="BOPL01000011">
    <property type="protein sequence ID" value="GIK06667.1"/>
    <property type="molecule type" value="Genomic_DNA"/>
</dbReference>
<dbReference type="InterPro" id="IPR045863">
    <property type="entry name" value="CorA_TM1_TM2"/>
</dbReference>
<protein>
    <recommendedName>
        <fullName evidence="6">CorA-like transporter domain-containing protein</fullName>
    </recommendedName>
</protein>
<comment type="caution">
    <text evidence="7">The sequence shown here is derived from an EMBL/GenBank/DDBJ whole genome shotgun (WGS) entry which is preliminary data.</text>
</comment>
<dbReference type="RefSeq" id="XP_043129853.1">
    <property type="nucleotide sequence ID" value="XM_043273918.1"/>
</dbReference>
<dbReference type="Pfam" id="PF26616">
    <property type="entry name" value="CorA-like"/>
    <property type="match status" value="1"/>
</dbReference>